<keyword evidence="4 7" id="KW-0547">Nucleotide-binding</keyword>
<dbReference type="PROSITE" id="PS50011">
    <property type="entry name" value="PROTEIN_KINASE_DOM"/>
    <property type="match status" value="1"/>
</dbReference>
<sequence>MLGTGAFGTVYLTRHITLNVLRAVKCINIYQNNCDTAYREADILKNLRHPSIPIIYDIEQDSEHIYVIEEYIEGMSLTQLISQQKLCAGKAVEYAIQLCNIIAYMNDNHTYHLDIKPDNIIFFNNNIRLVDYGNAILDVEQPDIRMGTIGYASPEMYGKEKINSGSDVYSIGMVLLYMLTGMNDEGAIRRIGKGRLREIINGCICHSGRERISTARELARRLESIKHNNVENISLNIHVGTVLKHSGCTHCAISLGRIYEMRGQAAIVCEYNDSNDFFKIIKSEDFRFFNGIFRLKNVNLVPDYHGHADRDFLSDYHKIIVDFGVIDENNLESFLSGDINYIVTGKEPYEIDKLTEFCRNVLYPLNNNKQRIVINYADRKQYKQIVRKYDFPCPIRMPYEPDIFNSGKDWLI</sequence>
<dbReference type="PANTHER" id="PTHR43671">
    <property type="entry name" value="SERINE/THREONINE-PROTEIN KINASE NEK"/>
    <property type="match status" value="1"/>
</dbReference>
<dbReference type="Pfam" id="PF00069">
    <property type="entry name" value="Pkinase"/>
    <property type="match status" value="1"/>
</dbReference>
<evidence type="ECO:0000313" key="10">
    <source>
        <dbReference type="Proteomes" id="UP000018300"/>
    </source>
</evidence>
<keyword evidence="6 7" id="KW-0067">ATP-binding</keyword>
<dbReference type="EC" id="2.7.11.1" evidence="2"/>
<protein>
    <recommendedName>
        <fullName evidence="2">non-specific serine/threonine protein kinase</fullName>
        <ecNumber evidence="2">2.7.11.1</ecNumber>
    </recommendedName>
</protein>
<dbReference type="Proteomes" id="UP000018300">
    <property type="component" value="Unassembled WGS sequence"/>
</dbReference>
<evidence type="ECO:0000256" key="6">
    <source>
        <dbReference type="ARBA" id="ARBA00022840"/>
    </source>
</evidence>
<dbReference type="Gene3D" id="1.10.510.10">
    <property type="entry name" value="Transferase(Phosphotransferase) domain 1"/>
    <property type="match status" value="1"/>
</dbReference>
<gene>
    <name evidence="9" type="ORF">BN569_01722</name>
</gene>
<dbReference type="GO" id="GO:0005524">
    <property type="term" value="F:ATP binding"/>
    <property type="evidence" value="ECO:0007669"/>
    <property type="project" value="UniProtKB-UniRule"/>
</dbReference>
<evidence type="ECO:0000313" key="9">
    <source>
        <dbReference type="EMBL" id="CCY75780.1"/>
    </source>
</evidence>
<dbReference type="EMBL" id="CAYU010000017">
    <property type="protein sequence ID" value="CCY75780.1"/>
    <property type="molecule type" value="Genomic_DNA"/>
</dbReference>
<keyword evidence="3" id="KW-0808">Transferase</keyword>
<dbReference type="InterPro" id="IPR011009">
    <property type="entry name" value="Kinase-like_dom_sf"/>
</dbReference>
<dbReference type="GO" id="GO:0004674">
    <property type="term" value="F:protein serine/threonine kinase activity"/>
    <property type="evidence" value="ECO:0007669"/>
    <property type="project" value="UniProtKB-EC"/>
</dbReference>
<dbReference type="PANTHER" id="PTHR43671:SF13">
    <property type="entry name" value="SERINE_THREONINE-PROTEIN KINASE NEK2"/>
    <property type="match status" value="1"/>
</dbReference>
<evidence type="ECO:0000256" key="3">
    <source>
        <dbReference type="ARBA" id="ARBA00022679"/>
    </source>
</evidence>
<evidence type="ECO:0000256" key="4">
    <source>
        <dbReference type="ARBA" id="ARBA00022741"/>
    </source>
</evidence>
<name>R5L991_9FIRM</name>
<dbReference type="SMART" id="SM00220">
    <property type="entry name" value="S_TKc"/>
    <property type="match status" value="1"/>
</dbReference>
<dbReference type="InterPro" id="IPR017441">
    <property type="entry name" value="Protein_kinase_ATP_BS"/>
</dbReference>
<accession>R5L991</accession>
<organism evidence="9 10">
    <name type="scientific">Eshraghiella crossota CAG:259</name>
    <dbReference type="NCBI Taxonomy" id="1263062"/>
    <lineage>
        <taxon>Bacteria</taxon>
        <taxon>Bacillati</taxon>
        <taxon>Bacillota</taxon>
        <taxon>Clostridia</taxon>
        <taxon>Lachnospirales</taxon>
        <taxon>Lachnospiraceae</taxon>
        <taxon>Eshraghiella</taxon>
    </lineage>
</organism>
<evidence type="ECO:0000256" key="7">
    <source>
        <dbReference type="PROSITE-ProRule" id="PRU10141"/>
    </source>
</evidence>
<dbReference type="SUPFAM" id="SSF56112">
    <property type="entry name" value="Protein kinase-like (PK-like)"/>
    <property type="match status" value="1"/>
</dbReference>
<dbReference type="AlphaFoldDB" id="R5L991"/>
<comment type="caution">
    <text evidence="9">The sequence shown here is derived from an EMBL/GenBank/DDBJ whole genome shotgun (WGS) entry which is preliminary data.</text>
</comment>
<comment type="similarity">
    <text evidence="1">Belongs to the protein kinase superfamily. NEK Ser/Thr protein kinase family. NIMA subfamily.</text>
</comment>
<dbReference type="InterPro" id="IPR000719">
    <property type="entry name" value="Prot_kinase_dom"/>
</dbReference>
<dbReference type="CDD" id="cd14014">
    <property type="entry name" value="STKc_PknB_like"/>
    <property type="match status" value="1"/>
</dbReference>
<evidence type="ECO:0000256" key="5">
    <source>
        <dbReference type="ARBA" id="ARBA00022777"/>
    </source>
</evidence>
<keyword evidence="5 9" id="KW-0418">Kinase</keyword>
<feature type="binding site" evidence="7">
    <location>
        <position position="25"/>
    </location>
    <ligand>
        <name>ATP</name>
        <dbReference type="ChEBI" id="CHEBI:30616"/>
    </ligand>
</feature>
<proteinExistence type="inferred from homology"/>
<evidence type="ECO:0000256" key="2">
    <source>
        <dbReference type="ARBA" id="ARBA00012513"/>
    </source>
</evidence>
<dbReference type="PROSITE" id="PS00107">
    <property type="entry name" value="PROTEIN_KINASE_ATP"/>
    <property type="match status" value="1"/>
</dbReference>
<feature type="domain" description="Protein kinase" evidence="8">
    <location>
        <begin position="1"/>
        <end position="230"/>
    </location>
</feature>
<dbReference type="InterPro" id="IPR050660">
    <property type="entry name" value="NEK_Ser/Thr_kinase"/>
</dbReference>
<reference evidence="9" key="1">
    <citation type="submission" date="2012-11" db="EMBL/GenBank/DDBJ databases">
        <title>Dependencies among metagenomic species, viruses, plasmids and units of genetic variation.</title>
        <authorList>
            <person name="Nielsen H.B."/>
            <person name="Almeida M."/>
            <person name="Juncker A.S."/>
            <person name="Rasmussen S."/>
            <person name="Li J."/>
            <person name="Sunagawa S."/>
            <person name="Plichta D."/>
            <person name="Gautier L."/>
            <person name="Le Chatelier E."/>
            <person name="Peletier E."/>
            <person name="Bonde I."/>
            <person name="Nielsen T."/>
            <person name="Manichanh C."/>
            <person name="Arumugam M."/>
            <person name="Batto J."/>
            <person name="Santos M.B.Q.D."/>
            <person name="Blom N."/>
            <person name="Borruel N."/>
            <person name="Burgdorf K.S."/>
            <person name="Boumezbeur F."/>
            <person name="Casellas F."/>
            <person name="Dore J."/>
            <person name="Guarner F."/>
            <person name="Hansen T."/>
            <person name="Hildebrand F."/>
            <person name="Kaas R.S."/>
            <person name="Kennedy S."/>
            <person name="Kristiansen K."/>
            <person name="Kultima J.R."/>
            <person name="Leonard P."/>
            <person name="Levenez F."/>
            <person name="Lund O."/>
            <person name="Moumen B."/>
            <person name="Le Paslier D."/>
            <person name="Pons N."/>
            <person name="Pedersen O."/>
            <person name="Prifti E."/>
            <person name="Qin J."/>
            <person name="Raes J."/>
            <person name="Tap J."/>
            <person name="Tims S."/>
            <person name="Ussery D.W."/>
            <person name="Yamada T."/>
            <person name="MetaHit consortium"/>
            <person name="Renault P."/>
            <person name="Sicheritz-Ponten T."/>
            <person name="Bork P."/>
            <person name="Wang J."/>
            <person name="Brunak S."/>
            <person name="Ehrlich S.D."/>
        </authorList>
    </citation>
    <scope>NUCLEOTIDE SEQUENCE [LARGE SCALE GENOMIC DNA]</scope>
</reference>
<evidence type="ECO:0000259" key="8">
    <source>
        <dbReference type="PROSITE" id="PS50011"/>
    </source>
</evidence>
<evidence type="ECO:0000256" key="1">
    <source>
        <dbReference type="ARBA" id="ARBA00010886"/>
    </source>
</evidence>
<dbReference type="Gene3D" id="3.30.200.20">
    <property type="entry name" value="Phosphorylase Kinase, domain 1"/>
    <property type="match status" value="1"/>
</dbReference>